<dbReference type="EMBL" id="CP053708">
    <property type="protein sequence ID" value="QKE89583.1"/>
    <property type="molecule type" value="Genomic_DNA"/>
</dbReference>
<reference evidence="3 4" key="1">
    <citation type="journal article" date="2014" name="World J. Microbiol. Biotechnol.">
        <title>Biodiversity and physiological characteristics of Antarctic and Arctic lichens-associated bacteria.</title>
        <authorList>
            <person name="Lee Y.M."/>
            <person name="Kim E.H."/>
            <person name="Lee H.K."/>
            <person name="Hong S.G."/>
        </authorList>
    </citation>
    <scope>NUCLEOTIDE SEQUENCE [LARGE SCALE GENOMIC DNA]</scope>
    <source>
        <strain evidence="3 4">PAMC 26569</strain>
    </source>
</reference>
<dbReference type="PANTHER" id="PTHR11575">
    <property type="entry name" value="5'-NUCLEOTIDASE-RELATED"/>
    <property type="match status" value="1"/>
</dbReference>
<protein>
    <recommendedName>
        <fullName evidence="2">Calcineurin-like phosphoesterase domain-containing protein</fullName>
    </recommendedName>
</protein>
<evidence type="ECO:0000313" key="4">
    <source>
        <dbReference type="Proteomes" id="UP000500767"/>
    </source>
</evidence>
<keyword evidence="1" id="KW-0732">Signal</keyword>
<dbReference type="SUPFAM" id="SSF56300">
    <property type="entry name" value="Metallo-dependent phosphatases"/>
    <property type="match status" value="1"/>
</dbReference>
<dbReference type="PANTHER" id="PTHR11575:SF24">
    <property type="entry name" value="5'-NUCLEOTIDASE"/>
    <property type="match status" value="1"/>
</dbReference>
<keyword evidence="4" id="KW-1185">Reference proteome</keyword>
<dbReference type="Proteomes" id="UP000500767">
    <property type="component" value="Chromosome"/>
</dbReference>
<evidence type="ECO:0000313" key="3">
    <source>
        <dbReference type="EMBL" id="QKE89583.1"/>
    </source>
</evidence>
<feature type="chain" id="PRO_5026834696" description="Calcineurin-like phosphoesterase domain-containing protein" evidence="1">
    <location>
        <begin position="25"/>
        <end position="460"/>
    </location>
</feature>
<dbReference type="InterPro" id="IPR004843">
    <property type="entry name" value="Calcineurin-like_PHP"/>
</dbReference>
<dbReference type="GO" id="GO:0009166">
    <property type="term" value="P:nucleotide catabolic process"/>
    <property type="evidence" value="ECO:0007669"/>
    <property type="project" value="InterPro"/>
</dbReference>
<name>A0A6M8HMF4_9PROT</name>
<accession>A0A6M8HMF4</accession>
<evidence type="ECO:0000259" key="2">
    <source>
        <dbReference type="Pfam" id="PF00149"/>
    </source>
</evidence>
<feature type="signal peptide" evidence="1">
    <location>
        <begin position="1"/>
        <end position="24"/>
    </location>
</feature>
<dbReference type="InterPro" id="IPR006179">
    <property type="entry name" value="5_nucleotidase/apyrase"/>
</dbReference>
<dbReference type="InterPro" id="IPR029052">
    <property type="entry name" value="Metallo-depent_PP-like"/>
</dbReference>
<dbReference type="GO" id="GO:0016787">
    <property type="term" value="F:hydrolase activity"/>
    <property type="evidence" value="ECO:0007669"/>
    <property type="project" value="InterPro"/>
</dbReference>
<gene>
    <name evidence="3" type="ORF">HN018_05570</name>
</gene>
<organism evidence="3 4">
    <name type="scientific">Lichenicola cladoniae</name>
    <dbReference type="NCBI Taxonomy" id="1484109"/>
    <lineage>
        <taxon>Bacteria</taxon>
        <taxon>Pseudomonadati</taxon>
        <taxon>Pseudomonadota</taxon>
        <taxon>Alphaproteobacteria</taxon>
        <taxon>Acetobacterales</taxon>
        <taxon>Acetobacteraceae</taxon>
        <taxon>Lichenicola</taxon>
    </lineage>
</organism>
<sequence length="460" mass="48423">MKLTRRRLACLGAGTVLAAGTARAAGHADLTLILMGDLHSGYAWSSRLLAAIRQAALSARGEVRIVVNGDVFEHNNAVSRRNDGRIDLALIRAFAGIAPTIVTIGNHDSDLFDPREFAARITQAGATVLTDIVDPRDGRPYGPASMTVTVAGRKVTFAALGTPVLALYPPQYRAAYGVPDPEAYAANRLPALFGDADLPVALVHAGFLADRTVLPHLSGAFLLHGSHDHLRFSQKLGQGLHLHSGAWSNAFQVVTVRFQASGPVMSVRDVVLDTKSPQDPPMQRLVADQRRQNLQPADRAVLGHLPHALGLDASVLRAAGWVRVAADAEIGLLSHTTFGDGLPAGPVSAENLASFMRFDGGISIGEIPRARLAGVIARSNQFDGSTPYARRTGDYLYATAMPAAAARDTVKVAINSYAVSTPANRIAMLGWDAQGFAPALSASGSTLTLGHIISDGLAAA</sequence>
<feature type="domain" description="Calcineurin-like phosphoesterase" evidence="2">
    <location>
        <begin position="31"/>
        <end position="118"/>
    </location>
</feature>
<dbReference type="Gene3D" id="3.60.21.10">
    <property type="match status" value="1"/>
</dbReference>
<dbReference type="AlphaFoldDB" id="A0A6M8HMF4"/>
<evidence type="ECO:0000256" key="1">
    <source>
        <dbReference type="SAM" id="SignalP"/>
    </source>
</evidence>
<dbReference type="RefSeq" id="WP_171834575.1">
    <property type="nucleotide sequence ID" value="NZ_CP053708.1"/>
</dbReference>
<proteinExistence type="predicted"/>
<dbReference type="Pfam" id="PF00149">
    <property type="entry name" value="Metallophos"/>
    <property type="match status" value="1"/>
</dbReference>
<dbReference type="KEGG" id="lck:HN018_05570"/>